<feature type="non-terminal residue" evidence="2">
    <location>
        <position position="1"/>
    </location>
</feature>
<dbReference type="GO" id="GO:0019632">
    <property type="term" value="P:shikimate metabolic process"/>
    <property type="evidence" value="ECO:0007669"/>
    <property type="project" value="TreeGrafter"/>
</dbReference>
<comment type="caution">
    <text evidence="2">The sequence shown here is derived from an EMBL/GenBank/DDBJ whole genome shotgun (WGS) entry which is preliminary data.</text>
</comment>
<dbReference type="PANTHER" id="PTHR21089">
    <property type="entry name" value="SHIKIMATE DEHYDROGENASE"/>
    <property type="match status" value="1"/>
</dbReference>
<accession>A0A392NLS1</accession>
<dbReference type="Pfam" id="PF18317">
    <property type="entry name" value="SDH_C"/>
    <property type="match status" value="1"/>
</dbReference>
<dbReference type="PANTHER" id="PTHR21089:SF1">
    <property type="entry name" value="BIFUNCTIONAL 3-DEHYDROQUINATE DEHYDRATASE_SHIKIMATE DEHYDROGENASE, CHLOROPLASTIC"/>
    <property type="match status" value="1"/>
</dbReference>
<organism evidence="2 3">
    <name type="scientific">Trifolium medium</name>
    <dbReference type="NCBI Taxonomy" id="97028"/>
    <lineage>
        <taxon>Eukaryota</taxon>
        <taxon>Viridiplantae</taxon>
        <taxon>Streptophyta</taxon>
        <taxon>Embryophyta</taxon>
        <taxon>Tracheophyta</taxon>
        <taxon>Spermatophyta</taxon>
        <taxon>Magnoliopsida</taxon>
        <taxon>eudicotyledons</taxon>
        <taxon>Gunneridae</taxon>
        <taxon>Pentapetalae</taxon>
        <taxon>rosids</taxon>
        <taxon>fabids</taxon>
        <taxon>Fabales</taxon>
        <taxon>Fabaceae</taxon>
        <taxon>Papilionoideae</taxon>
        <taxon>50 kb inversion clade</taxon>
        <taxon>NPAAA clade</taxon>
        <taxon>Hologalegina</taxon>
        <taxon>IRL clade</taxon>
        <taxon>Trifolieae</taxon>
        <taxon>Trifolium</taxon>
    </lineage>
</organism>
<proteinExistence type="predicted"/>
<evidence type="ECO:0000259" key="1">
    <source>
        <dbReference type="Pfam" id="PF18317"/>
    </source>
</evidence>
<evidence type="ECO:0000313" key="3">
    <source>
        <dbReference type="Proteomes" id="UP000265520"/>
    </source>
</evidence>
<name>A0A392NLS1_9FABA</name>
<dbReference type="GO" id="GO:0009423">
    <property type="term" value="P:chorismate biosynthetic process"/>
    <property type="evidence" value="ECO:0007669"/>
    <property type="project" value="TreeGrafter"/>
</dbReference>
<dbReference type="EMBL" id="LXQA010040220">
    <property type="protein sequence ID" value="MCH99414.1"/>
    <property type="molecule type" value="Genomic_DNA"/>
</dbReference>
<dbReference type="Gene3D" id="3.40.50.720">
    <property type="entry name" value="NAD(P)-binding Rossmann-like Domain"/>
    <property type="match status" value="1"/>
</dbReference>
<protein>
    <submittedName>
        <fullName evidence="2">Bifunctional 3-dehydroquinate dehydratase/shikimate dehydrogenase chloroplastic-like</fullName>
    </submittedName>
</protein>
<dbReference type="AlphaFoldDB" id="A0A392NLS1"/>
<dbReference type="InterPro" id="IPR022893">
    <property type="entry name" value="Shikimate_DH_fam"/>
</dbReference>
<feature type="domain" description="SDH C-terminal" evidence="1">
    <location>
        <begin position="35"/>
        <end position="63"/>
    </location>
</feature>
<reference evidence="2 3" key="1">
    <citation type="journal article" date="2018" name="Front. Plant Sci.">
        <title>Red Clover (Trifolium pratense) and Zigzag Clover (T. medium) - A Picture of Genomic Similarities and Differences.</title>
        <authorList>
            <person name="Dluhosova J."/>
            <person name="Istvanek J."/>
            <person name="Nedelnik J."/>
            <person name="Repkova J."/>
        </authorList>
    </citation>
    <scope>NUCLEOTIDE SEQUENCE [LARGE SCALE GENOMIC DNA]</scope>
    <source>
        <strain evidence="3">cv. 10/8</strain>
        <tissue evidence="2">Leaf</tissue>
    </source>
</reference>
<keyword evidence="3" id="KW-1185">Reference proteome</keyword>
<sequence length="67" mass="7784">HALKFYSLVFDAVYTPKMTRLLKEAEESGATIVKGLEMFIGQAYEQYEKYTGLPAPKELFRNIMENY</sequence>
<dbReference type="GO" id="GO:0004764">
    <property type="term" value="F:shikimate 3-dehydrogenase (NADP+) activity"/>
    <property type="evidence" value="ECO:0007669"/>
    <property type="project" value="InterPro"/>
</dbReference>
<dbReference type="Proteomes" id="UP000265520">
    <property type="component" value="Unassembled WGS sequence"/>
</dbReference>
<evidence type="ECO:0000313" key="2">
    <source>
        <dbReference type="EMBL" id="MCH99414.1"/>
    </source>
</evidence>
<dbReference type="SUPFAM" id="SSF51735">
    <property type="entry name" value="NAD(P)-binding Rossmann-fold domains"/>
    <property type="match status" value="1"/>
</dbReference>
<dbReference type="InterPro" id="IPR041121">
    <property type="entry name" value="SDH_C"/>
</dbReference>
<dbReference type="InterPro" id="IPR036291">
    <property type="entry name" value="NAD(P)-bd_dom_sf"/>
</dbReference>
<gene>
    <name evidence="2" type="ORF">A2U01_0020426</name>
</gene>